<organism evidence="1 2">
    <name type="scientific">Commensalibacter papalotli</name>
    <name type="common">ex Botero et al. 2024</name>
    <dbReference type="NCBI Taxonomy" id="2972766"/>
    <lineage>
        <taxon>Bacteria</taxon>
        <taxon>Pseudomonadati</taxon>
        <taxon>Pseudomonadota</taxon>
        <taxon>Alphaproteobacteria</taxon>
        <taxon>Acetobacterales</taxon>
        <taxon>Acetobacteraceae</taxon>
    </lineage>
</organism>
<evidence type="ECO:0000313" key="1">
    <source>
        <dbReference type="EMBL" id="CAI3952338.1"/>
    </source>
</evidence>
<dbReference type="Gene3D" id="3.40.50.150">
    <property type="entry name" value="Vaccinia Virus protein VP39"/>
    <property type="match status" value="1"/>
</dbReference>
<proteinExistence type="predicted"/>
<dbReference type="Proteomes" id="UP001154272">
    <property type="component" value="Unassembled WGS sequence"/>
</dbReference>
<protein>
    <submittedName>
        <fullName evidence="1">2-polyprenyl-3-methyl-5-hydroxy-6-metoxy-1</fullName>
    </submittedName>
</protein>
<accession>A0ABN8WBB3</accession>
<evidence type="ECO:0000313" key="2">
    <source>
        <dbReference type="Proteomes" id="UP001154272"/>
    </source>
</evidence>
<reference evidence="1" key="1">
    <citation type="submission" date="2022-10" db="EMBL/GenBank/DDBJ databases">
        <authorList>
            <person name="Botero Cardona J."/>
        </authorList>
    </citation>
    <scope>NUCLEOTIDE SEQUENCE</scope>
    <source>
        <strain evidence="1">R-83534</strain>
    </source>
</reference>
<comment type="caution">
    <text evidence="1">The sequence shown here is derived from an EMBL/GenBank/DDBJ whole genome shotgun (WGS) entry which is preliminary data.</text>
</comment>
<dbReference type="InterPro" id="IPR029063">
    <property type="entry name" value="SAM-dependent_MTases_sf"/>
</dbReference>
<dbReference type="EMBL" id="CAMXCH010000003">
    <property type="protein sequence ID" value="CAI3952338.1"/>
    <property type="molecule type" value="Genomic_DNA"/>
</dbReference>
<dbReference type="RefSeq" id="WP_282024359.1">
    <property type="nucleotide sequence ID" value="NZ_CAMXCH010000003.1"/>
</dbReference>
<dbReference type="Pfam" id="PF13489">
    <property type="entry name" value="Methyltransf_23"/>
    <property type="match status" value="1"/>
</dbReference>
<sequence length="331" mass="38910">MVSFVEKRHQFLRCGIAFGQDRCLEIGALVDPVLRRQDGNIFYADHLSTENLKKQFSWDKKFNFERLVEVDYVWDNHQPLKECVKGSFDYVIASHVGEHVPNLIGWINQIGDVLTPNGQLRLALPDGRYSFDMKRQESRLSDLLAAWMKKSYCPETHLVLDFALNKVDDQLVQDMHRRYIKDFDASDLPSQFPFSEVLEWGERTLNPNHYEDVHCWVLHLNLLARFMIILSKNNLIKMACAGWHDIDPPNTYEFIVYLTPEMDTEKRVASWEDLYIQTKKATVSYDNLTQETIELFKQENIQLREELNSMYASSSWRITAPLRAIMKRLKR</sequence>
<keyword evidence="2" id="KW-1185">Reference proteome</keyword>
<gene>
    <name evidence="1" type="ORF">R83534S58_LOCUS1790</name>
</gene>
<name>A0ABN8WBB3_9PROT</name>
<dbReference type="SUPFAM" id="SSF53335">
    <property type="entry name" value="S-adenosyl-L-methionine-dependent methyltransferases"/>
    <property type="match status" value="1"/>
</dbReference>